<gene>
    <name evidence="2" type="ORF">SAMN04488552_1693</name>
</gene>
<dbReference type="EMBL" id="LT629745">
    <property type="protein sequence ID" value="SDR97425.1"/>
    <property type="molecule type" value="Genomic_DNA"/>
</dbReference>
<evidence type="ECO:0000313" key="3">
    <source>
        <dbReference type="Proteomes" id="UP000198858"/>
    </source>
</evidence>
<dbReference type="Gene3D" id="3.40.50.150">
    <property type="entry name" value="Vaccinia Virus protein VP39"/>
    <property type="match status" value="1"/>
</dbReference>
<protein>
    <submittedName>
        <fullName evidence="2">Malonyl-CoA O-methyltransferase</fullName>
    </submittedName>
</protein>
<accession>A0A1H1NF14</accession>
<dbReference type="AlphaFoldDB" id="A0A1H1NF14"/>
<dbReference type="CDD" id="cd02440">
    <property type="entry name" value="AdoMet_MTases"/>
    <property type="match status" value="1"/>
</dbReference>
<dbReference type="InterPro" id="IPR013216">
    <property type="entry name" value="Methyltransf_11"/>
</dbReference>
<keyword evidence="2" id="KW-0489">Methyltransferase</keyword>
<dbReference type="Proteomes" id="UP000198858">
    <property type="component" value="Chromosome I"/>
</dbReference>
<dbReference type="STRING" id="1250231.SAMN04488552_1693"/>
<dbReference type="SUPFAM" id="SSF53335">
    <property type="entry name" value="S-adenosyl-L-methionine-dependent methyltransferases"/>
    <property type="match status" value="1"/>
</dbReference>
<proteinExistence type="predicted"/>
<dbReference type="GO" id="GO:0008757">
    <property type="term" value="F:S-adenosylmethionine-dependent methyltransferase activity"/>
    <property type="evidence" value="ECO:0007669"/>
    <property type="project" value="InterPro"/>
</dbReference>
<dbReference type="GO" id="GO:0032259">
    <property type="term" value="P:methylation"/>
    <property type="evidence" value="ECO:0007669"/>
    <property type="project" value="UniProtKB-KW"/>
</dbReference>
<dbReference type="PANTHER" id="PTHR43861">
    <property type="entry name" value="TRANS-ACONITATE 2-METHYLTRANSFERASE-RELATED"/>
    <property type="match status" value="1"/>
</dbReference>
<dbReference type="Pfam" id="PF08241">
    <property type="entry name" value="Methyltransf_11"/>
    <property type="match status" value="1"/>
</dbReference>
<dbReference type="RefSeq" id="WP_089662027.1">
    <property type="nucleotide sequence ID" value="NZ_LT629745.1"/>
</dbReference>
<dbReference type="InterPro" id="IPR029063">
    <property type="entry name" value="SAM-dependent_MTases_sf"/>
</dbReference>
<evidence type="ECO:0000313" key="2">
    <source>
        <dbReference type="EMBL" id="SDR97425.1"/>
    </source>
</evidence>
<keyword evidence="2" id="KW-0808">Transferase</keyword>
<keyword evidence="3" id="KW-1185">Reference proteome</keyword>
<sequence length="207" mass="24083">MSIEKAYNQWSSQYDTNKNRTRDLDKKVTTEVLSNVHFQSVLELGCGTGKNTEWLQTRSESVFSVDFSEEMLKIARKKINAENVSFQKADITQPWNWTDGKFDLITCNLILEHIKDLSFIFQEAYSKLKSGGYFFISELHPFKQYIGSKARFETKGELIELETYTHHISEFLNSAISAGFQMKQLDEWFDPDKTDPPRILSLLFQKP</sequence>
<organism evidence="2 3">
    <name type="scientific">Christiangramia echinicola</name>
    <dbReference type="NCBI Taxonomy" id="279359"/>
    <lineage>
        <taxon>Bacteria</taxon>
        <taxon>Pseudomonadati</taxon>
        <taxon>Bacteroidota</taxon>
        <taxon>Flavobacteriia</taxon>
        <taxon>Flavobacteriales</taxon>
        <taxon>Flavobacteriaceae</taxon>
        <taxon>Christiangramia</taxon>
    </lineage>
</organism>
<reference evidence="2 3" key="1">
    <citation type="submission" date="2016-10" db="EMBL/GenBank/DDBJ databases">
        <authorList>
            <person name="Varghese N."/>
            <person name="Submissions S."/>
        </authorList>
    </citation>
    <scope>NUCLEOTIDE SEQUENCE [LARGE SCALE GENOMIC DNA]</scope>
    <source>
        <strain evidence="2 3">Mar_2010_102</strain>
    </source>
</reference>
<name>A0A1H1NF14_9FLAO</name>
<feature type="domain" description="Methyltransferase type 11" evidence="1">
    <location>
        <begin position="42"/>
        <end position="136"/>
    </location>
</feature>
<evidence type="ECO:0000259" key="1">
    <source>
        <dbReference type="Pfam" id="PF08241"/>
    </source>
</evidence>